<dbReference type="Proteomes" id="UP000274033">
    <property type="component" value="Unassembled WGS sequence"/>
</dbReference>
<evidence type="ECO:0000313" key="1">
    <source>
        <dbReference type="EMBL" id="RQW75904.1"/>
    </source>
</evidence>
<name>A0A3N9UIR1_9BACI</name>
<comment type="caution">
    <text evidence="1">The sequence shown here is derived from an EMBL/GenBank/DDBJ whole genome shotgun (WGS) entry which is preliminary data.</text>
</comment>
<dbReference type="OrthoDB" id="2452987at2"/>
<organism evidence="1 2">
    <name type="scientific">Lysinibacillus composti</name>
    <dbReference type="NCBI Taxonomy" id="720633"/>
    <lineage>
        <taxon>Bacteria</taxon>
        <taxon>Bacillati</taxon>
        <taxon>Bacillota</taxon>
        <taxon>Bacilli</taxon>
        <taxon>Bacillales</taxon>
        <taxon>Bacillaceae</taxon>
        <taxon>Lysinibacillus</taxon>
    </lineage>
</organism>
<proteinExistence type="predicted"/>
<dbReference type="Pfam" id="PF26325">
    <property type="entry name" value="YhjD"/>
    <property type="match status" value="1"/>
</dbReference>
<evidence type="ECO:0000313" key="2">
    <source>
        <dbReference type="Proteomes" id="UP000274033"/>
    </source>
</evidence>
<dbReference type="AlphaFoldDB" id="A0A3N9UIR1"/>
<protein>
    <submittedName>
        <fullName evidence="1">Uncharacterized protein</fullName>
    </submittedName>
</protein>
<keyword evidence="2" id="KW-1185">Reference proteome</keyword>
<dbReference type="EMBL" id="RRCT01000002">
    <property type="protein sequence ID" value="RQW75904.1"/>
    <property type="molecule type" value="Genomic_DNA"/>
</dbReference>
<accession>A0A3N9UIR1</accession>
<dbReference type="RefSeq" id="WP_124763112.1">
    <property type="nucleotide sequence ID" value="NZ_JAFBDY010000002.1"/>
</dbReference>
<gene>
    <name evidence="1" type="ORF">EBB45_04620</name>
</gene>
<sequence>MIDFQVEELIHRQIIINLTIRTLERERKHLDDLKMKNAFNLWIDKQVKELQQLLREIKSDLGKKGVKIQSEEIDGVFTVYTILDKGKDYERRYSNVALRNWCEEEVKRVLGLEHRDTEDGMKSPG</sequence>
<reference evidence="1 2" key="1">
    <citation type="journal article" date="2013" name="J. Microbiol.">
        <title>Lysinibacillus chungkukjangi sp. nov., isolated from Chungkukjang, Korean fermented soybean food.</title>
        <authorList>
            <person name="Kim S.J."/>
            <person name="Jang Y.H."/>
            <person name="Hamada M."/>
            <person name="Ahn J.H."/>
            <person name="Weon H.Y."/>
            <person name="Suzuki K."/>
            <person name="Whang K.S."/>
            <person name="Kwon S.W."/>
        </authorList>
    </citation>
    <scope>NUCLEOTIDE SEQUENCE [LARGE SCALE GENOMIC DNA]</scope>
    <source>
        <strain evidence="1 2">MCCC 1A12701</strain>
    </source>
</reference>
<dbReference type="InterPro" id="IPR058600">
    <property type="entry name" value="YhjD-like"/>
</dbReference>